<comment type="cofactor">
    <cofactor evidence="1">
        <name>Zn(2+)</name>
        <dbReference type="ChEBI" id="CHEBI:29105"/>
    </cofactor>
</comment>
<feature type="compositionally biased region" description="Polar residues" evidence="17">
    <location>
        <begin position="67"/>
        <end position="81"/>
    </location>
</feature>
<dbReference type="Pfam" id="PF00134">
    <property type="entry name" value="Cyclin_N"/>
    <property type="match status" value="1"/>
</dbReference>
<feature type="coiled-coil region" evidence="16">
    <location>
        <begin position="734"/>
        <end position="801"/>
    </location>
</feature>
<dbReference type="OrthoDB" id="1413014at2759"/>
<keyword evidence="11" id="KW-0067">ATP-binding</keyword>
<keyword evidence="14" id="KW-0496">Mitochondrion</keyword>
<feature type="region of interest" description="Disordered" evidence="17">
    <location>
        <begin position="45"/>
        <end position="158"/>
    </location>
</feature>
<evidence type="ECO:0000256" key="13">
    <source>
        <dbReference type="ARBA" id="ARBA00023127"/>
    </source>
</evidence>
<dbReference type="GO" id="GO:0004222">
    <property type="term" value="F:metalloendopeptidase activity"/>
    <property type="evidence" value="ECO:0007669"/>
    <property type="project" value="InterPro"/>
</dbReference>
<evidence type="ECO:0000259" key="18">
    <source>
        <dbReference type="SMART" id="SM00382"/>
    </source>
</evidence>
<dbReference type="FunCoup" id="G0QZ64">
    <property type="interactions" value="345"/>
</dbReference>
<evidence type="ECO:0000313" key="20">
    <source>
        <dbReference type="Proteomes" id="UP000008983"/>
    </source>
</evidence>
<accession>G0QZ64</accession>
<feature type="domain" description="AAA+ ATPase" evidence="18">
    <location>
        <begin position="369"/>
        <end position="509"/>
    </location>
</feature>
<dbReference type="GO" id="GO:0004176">
    <property type="term" value="F:ATP-dependent peptidase activity"/>
    <property type="evidence" value="ECO:0007669"/>
    <property type="project" value="InterPro"/>
</dbReference>
<evidence type="ECO:0000256" key="4">
    <source>
        <dbReference type="ARBA" id="ARBA00010550"/>
    </source>
</evidence>
<keyword evidence="8" id="KW-0547">Nucleotide-binding</keyword>
<evidence type="ECO:0000256" key="6">
    <source>
        <dbReference type="ARBA" id="ARBA00022670"/>
    </source>
</evidence>
<dbReference type="eggNOG" id="KOG0653">
    <property type="taxonomic scope" value="Eukaryota"/>
</dbReference>
<evidence type="ECO:0000256" key="1">
    <source>
        <dbReference type="ARBA" id="ARBA00001947"/>
    </source>
</evidence>
<evidence type="ECO:0000313" key="19">
    <source>
        <dbReference type="EMBL" id="EGR29487.1"/>
    </source>
</evidence>
<proteinExistence type="inferred from homology"/>
<dbReference type="NCBIfam" id="TIGR01241">
    <property type="entry name" value="FtsH_fam"/>
    <property type="match status" value="1"/>
</dbReference>
<dbReference type="PROSITE" id="PS00292">
    <property type="entry name" value="CYCLINS"/>
    <property type="match status" value="1"/>
</dbReference>
<dbReference type="PROSITE" id="PS00674">
    <property type="entry name" value="AAA"/>
    <property type="match status" value="1"/>
</dbReference>
<dbReference type="FunFam" id="3.40.50.300:FF:000001">
    <property type="entry name" value="ATP-dependent zinc metalloprotease FtsH"/>
    <property type="match status" value="1"/>
</dbReference>
<dbReference type="Proteomes" id="UP000008983">
    <property type="component" value="Unassembled WGS sequence"/>
</dbReference>
<dbReference type="OMA" id="HKSITGG"/>
<name>G0QZ64_ICHMU</name>
<comment type="similarity">
    <text evidence="3">In the C-terminal section; belongs to the peptidase M41 family.</text>
</comment>
<dbReference type="Pfam" id="PF00004">
    <property type="entry name" value="AAA"/>
    <property type="match status" value="1"/>
</dbReference>
<dbReference type="PANTHER" id="PTHR43655">
    <property type="entry name" value="ATP-DEPENDENT PROTEASE"/>
    <property type="match status" value="1"/>
</dbReference>
<dbReference type="GO" id="GO:0005524">
    <property type="term" value="F:ATP binding"/>
    <property type="evidence" value="ECO:0007669"/>
    <property type="project" value="UniProtKB-KW"/>
</dbReference>
<sequence>MREILLEWIVEVHQKFQLKGETLFITVNLIDRYLEKVPISKFKKFQRKKKTQEKKEKKIQGEDLQEVQKNIDQKNQNLEPSQEQKKNQEENKKVHENKKEQPDQKENENKKEQENDNKQEQENEKQEANQEQDDENKDDNKNKHKKYNKKNQKKQQETGQGFFSSQSFLNLIILFGGYQLAQIFFEYLSQQNILDYKTFYYTYLEKQLVKKIVIVTDNRYQDHIKFTAKIITKDDQVKILEIVDSNSFLESLEDFQTKRGIPLEQFIQIEFEYVQDYTRYLAIFNDSFLYLFLFGVFLNVLRRPEKFQQIRNLFGDQVGQGTKIKEFKSEKVSVKFKDVAGQDEAKKEIMEFVDFLKNPKKYEFIGAKIPKGALLTGPPGTGKTLLAKACAGEAEVPFFFMSGSDFVEMFVGVGASRVRDLFQKAKEKSPSIIFIDEIDAVGKKREDRQGGGGNDERSNTLNQLLVEMDGFSSESKVIILAATNMKELLDPALVRPGRFDRQIEITNPDIEGRKEIFLVHLKPLKLDPSKSIEEYARRLASLTPGFSGADIMNLCNEAAILAARQNKKTVEGIDFEMATERVLAGIEKKQKQDEGERKIIAIHESGHAVCSWFLEGGDPLLKLTIIPRSKGSLGFAQYLPNESSLQSKEELLDKLCCMLGGRVAEEHFFGKITTGAYDDLQKVYKVSYALVTKYGMSKKVGYVGLKDGDFQNAFSDYTNRIIDEEIFQLIKQQTDRTRQIIKEKEKEIKLLSEELLKKKHLIWLKLDQILGERPFQPKSNFKAYLEINDEMQKEKEKLEQAEF</sequence>
<dbReference type="SUPFAM" id="SSF47954">
    <property type="entry name" value="Cyclin-like"/>
    <property type="match status" value="1"/>
</dbReference>
<dbReference type="GO" id="GO:0034982">
    <property type="term" value="P:mitochondrial protein processing"/>
    <property type="evidence" value="ECO:0007669"/>
    <property type="project" value="TreeGrafter"/>
</dbReference>
<keyword evidence="5" id="KW-0132">Cell division</keyword>
<keyword evidence="7" id="KW-0479">Metal-binding</keyword>
<dbReference type="eggNOG" id="KOG0731">
    <property type="taxonomic scope" value="Eukaryota"/>
</dbReference>
<keyword evidence="20" id="KW-1185">Reference proteome</keyword>
<dbReference type="InterPro" id="IPR003959">
    <property type="entry name" value="ATPase_AAA_core"/>
</dbReference>
<evidence type="ECO:0000256" key="11">
    <source>
        <dbReference type="ARBA" id="ARBA00022840"/>
    </source>
</evidence>
<dbReference type="GO" id="GO:0005745">
    <property type="term" value="C:m-AAA complex"/>
    <property type="evidence" value="ECO:0007669"/>
    <property type="project" value="TreeGrafter"/>
</dbReference>
<dbReference type="STRING" id="857967.G0QZ64"/>
<dbReference type="Pfam" id="PF17862">
    <property type="entry name" value="AAA_lid_3"/>
    <property type="match status" value="1"/>
</dbReference>
<dbReference type="EMBL" id="GL984139">
    <property type="protein sequence ID" value="EGR29487.1"/>
    <property type="molecule type" value="Genomic_DNA"/>
</dbReference>
<evidence type="ECO:0000256" key="9">
    <source>
        <dbReference type="ARBA" id="ARBA00022801"/>
    </source>
</evidence>
<dbReference type="AlphaFoldDB" id="G0QZ64"/>
<evidence type="ECO:0000256" key="15">
    <source>
        <dbReference type="ARBA" id="ARBA00023306"/>
    </source>
</evidence>
<protein>
    <recommendedName>
        <fullName evidence="18">AAA+ ATPase domain-containing protein</fullName>
    </recommendedName>
</protein>
<dbReference type="Gene3D" id="1.10.8.60">
    <property type="match status" value="1"/>
</dbReference>
<dbReference type="RefSeq" id="XP_004030723.1">
    <property type="nucleotide sequence ID" value="XM_004030675.1"/>
</dbReference>
<keyword evidence="6" id="KW-0645">Protease</keyword>
<dbReference type="InterPro" id="IPR048258">
    <property type="entry name" value="Cyclins_cyclin-box"/>
</dbReference>
<evidence type="ECO:0000256" key="14">
    <source>
        <dbReference type="ARBA" id="ARBA00023128"/>
    </source>
</evidence>
<feature type="compositionally biased region" description="Basic residues" evidence="17">
    <location>
        <begin position="142"/>
        <end position="153"/>
    </location>
</feature>
<evidence type="ECO:0000256" key="3">
    <source>
        <dbReference type="ARBA" id="ARBA00010044"/>
    </source>
</evidence>
<evidence type="ECO:0000256" key="12">
    <source>
        <dbReference type="ARBA" id="ARBA00023049"/>
    </source>
</evidence>
<dbReference type="InterPro" id="IPR041569">
    <property type="entry name" value="AAA_lid_3"/>
</dbReference>
<dbReference type="InterPro" id="IPR003593">
    <property type="entry name" value="AAA+_ATPase"/>
</dbReference>
<dbReference type="InterPro" id="IPR027417">
    <property type="entry name" value="P-loop_NTPase"/>
</dbReference>
<dbReference type="InParanoid" id="G0QZ64"/>
<dbReference type="GO" id="GO:0051301">
    <property type="term" value="P:cell division"/>
    <property type="evidence" value="ECO:0007669"/>
    <property type="project" value="UniProtKB-KW"/>
</dbReference>
<evidence type="ECO:0000256" key="17">
    <source>
        <dbReference type="SAM" id="MobiDB-lite"/>
    </source>
</evidence>
<dbReference type="Gene3D" id="1.20.58.760">
    <property type="entry name" value="Peptidase M41"/>
    <property type="match status" value="1"/>
</dbReference>
<dbReference type="SMART" id="SM00382">
    <property type="entry name" value="AAA"/>
    <property type="match status" value="1"/>
</dbReference>
<dbReference type="CDD" id="cd19501">
    <property type="entry name" value="RecA-like_FtsH"/>
    <property type="match status" value="1"/>
</dbReference>
<comment type="similarity">
    <text evidence="4">In the N-terminal section; belongs to the AAA ATPase family.</text>
</comment>
<evidence type="ECO:0000256" key="8">
    <source>
        <dbReference type="ARBA" id="ARBA00022741"/>
    </source>
</evidence>
<dbReference type="InterPro" id="IPR000642">
    <property type="entry name" value="Peptidase_M41"/>
</dbReference>
<keyword evidence="16" id="KW-0175">Coiled coil</keyword>
<dbReference type="InterPro" id="IPR037219">
    <property type="entry name" value="Peptidase_M41-like"/>
</dbReference>
<organism evidence="19 20">
    <name type="scientific">Ichthyophthirius multifiliis</name>
    <name type="common">White spot disease agent</name>
    <name type="synonym">Ich</name>
    <dbReference type="NCBI Taxonomy" id="5932"/>
    <lineage>
        <taxon>Eukaryota</taxon>
        <taxon>Sar</taxon>
        <taxon>Alveolata</taxon>
        <taxon>Ciliophora</taxon>
        <taxon>Intramacronucleata</taxon>
        <taxon>Oligohymenophorea</taxon>
        <taxon>Hymenostomatida</taxon>
        <taxon>Ophryoglenina</taxon>
        <taxon>Ichthyophthirius</taxon>
    </lineage>
</organism>
<dbReference type="Gene3D" id="1.10.472.10">
    <property type="entry name" value="Cyclin-like"/>
    <property type="match status" value="1"/>
</dbReference>
<evidence type="ECO:0000256" key="5">
    <source>
        <dbReference type="ARBA" id="ARBA00022618"/>
    </source>
</evidence>
<keyword evidence="10" id="KW-0862">Zinc</keyword>
<dbReference type="InterPro" id="IPR036915">
    <property type="entry name" value="Cyclin-like_sf"/>
</dbReference>
<dbReference type="FunFam" id="1.10.8.60:FF:000019">
    <property type="entry name" value="AFG3-like AAA ATPase 2"/>
    <property type="match status" value="1"/>
</dbReference>
<dbReference type="SUPFAM" id="SSF140990">
    <property type="entry name" value="FtsH protease domain-like"/>
    <property type="match status" value="1"/>
</dbReference>
<reference evidence="19 20" key="1">
    <citation type="submission" date="2011-07" db="EMBL/GenBank/DDBJ databases">
        <authorList>
            <person name="Coyne R."/>
            <person name="Brami D."/>
            <person name="Johnson J."/>
            <person name="Hostetler J."/>
            <person name="Hannick L."/>
            <person name="Clark T."/>
            <person name="Cassidy-Hanley D."/>
            <person name="Inman J."/>
        </authorList>
    </citation>
    <scope>NUCLEOTIDE SEQUENCE [LARGE SCALE GENOMIC DNA]</scope>
    <source>
        <strain evidence="19 20">G5</strain>
    </source>
</reference>
<evidence type="ECO:0000256" key="16">
    <source>
        <dbReference type="SAM" id="Coils"/>
    </source>
</evidence>
<dbReference type="InterPro" id="IPR003960">
    <property type="entry name" value="ATPase_AAA_CS"/>
</dbReference>
<evidence type="ECO:0000256" key="2">
    <source>
        <dbReference type="ARBA" id="ARBA00004173"/>
    </source>
</evidence>
<dbReference type="InterPro" id="IPR006671">
    <property type="entry name" value="Cyclin_N"/>
</dbReference>
<evidence type="ECO:0000256" key="10">
    <source>
        <dbReference type="ARBA" id="ARBA00022833"/>
    </source>
</evidence>
<dbReference type="GO" id="GO:0016887">
    <property type="term" value="F:ATP hydrolysis activity"/>
    <property type="evidence" value="ECO:0007669"/>
    <property type="project" value="InterPro"/>
</dbReference>
<dbReference type="GO" id="GO:0008270">
    <property type="term" value="F:zinc ion binding"/>
    <property type="evidence" value="ECO:0007669"/>
    <property type="project" value="InterPro"/>
</dbReference>
<feature type="compositionally biased region" description="Basic and acidic residues" evidence="17">
    <location>
        <begin position="82"/>
        <end position="128"/>
    </location>
</feature>
<comment type="subcellular location">
    <subcellularLocation>
        <location evidence="2">Mitochondrion</location>
    </subcellularLocation>
</comment>
<keyword evidence="9" id="KW-0378">Hydrolase</keyword>
<dbReference type="Pfam" id="PF01434">
    <property type="entry name" value="Peptidase_M41"/>
    <property type="match status" value="1"/>
</dbReference>
<dbReference type="HAMAP" id="MF_01458">
    <property type="entry name" value="FtsH"/>
    <property type="match status" value="1"/>
</dbReference>
<keyword evidence="12" id="KW-0482">Metalloprotease</keyword>
<keyword evidence="13" id="KW-0195">Cyclin</keyword>
<keyword evidence="15" id="KW-0131">Cell cycle</keyword>
<dbReference type="Gene3D" id="3.40.1690.20">
    <property type="match status" value="1"/>
</dbReference>
<evidence type="ECO:0000256" key="7">
    <source>
        <dbReference type="ARBA" id="ARBA00022723"/>
    </source>
</evidence>
<dbReference type="SUPFAM" id="SSF52540">
    <property type="entry name" value="P-loop containing nucleoside triphosphate hydrolases"/>
    <property type="match status" value="1"/>
</dbReference>
<dbReference type="GeneID" id="14905592"/>
<dbReference type="InterPro" id="IPR005936">
    <property type="entry name" value="FtsH"/>
</dbReference>
<dbReference type="InterPro" id="IPR050928">
    <property type="entry name" value="ATP-dep_Zn_Metalloprotease"/>
</dbReference>
<gene>
    <name evidence="19" type="ORF">IMG5_154700</name>
</gene>
<dbReference type="Gene3D" id="3.40.50.300">
    <property type="entry name" value="P-loop containing nucleotide triphosphate hydrolases"/>
    <property type="match status" value="1"/>
</dbReference>
<dbReference type="PANTHER" id="PTHR43655:SF2">
    <property type="entry name" value="AFG3 LIKE MATRIX AAA PEPTIDASE SUBUNIT 2, ISOFORM A"/>
    <property type="match status" value="1"/>
</dbReference>